<evidence type="ECO:0000313" key="5">
    <source>
        <dbReference type="Proteomes" id="UP001220662"/>
    </source>
</evidence>
<comment type="caution">
    <text evidence="4">The sequence shown here is derived from an EMBL/GenBank/DDBJ whole genome shotgun (WGS) entry which is preliminary data.</text>
</comment>
<dbReference type="GO" id="GO:0018580">
    <property type="term" value="F:nitronate monooxygenase activity"/>
    <property type="evidence" value="ECO:0007669"/>
    <property type="project" value="InterPro"/>
</dbReference>
<dbReference type="Pfam" id="PF03060">
    <property type="entry name" value="NMO"/>
    <property type="match status" value="2"/>
</dbReference>
<dbReference type="EMBL" id="JARJLR010000431">
    <property type="protein sequence ID" value="MDF3845188.1"/>
    <property type="molecule type" value="Genomic_DNA"/>
</dbReference>
<protein>
    <submittedName>
        <fullName evidence="4">Nitronate monooxygenase</fullName>
    </submittedName>
</protein>
<dbReference type="PANTHER" id="PTHR32332">
    <property type="entry name" value="2-NITROPROPANE DIOXYGENASE"/>
    <property type="match status" value="1"/>
</dbReference>
<organism evidence="4 5">
    <name type="scientific">Pseudomonas citronellolis</name>
    <dbReference type="NCBI Taxonomy" id="53408"/>
    <lineage>
        <taxon>Bacteria</taxon>
        <taxon>Pseudomonadati</taxon>
        <taxon>Pseudomonadota</taxon>
        <taxon>Gammaproteobacteria</taxon>
        <taxon>Pseudomonadales</taxon>
        <taxon>Pseudomonadaceae</taxon>
        <taxon>Pseudomonas</taxon>
    </lineage>
</organism>
<proteinExistence type="predicted"/>
<dbReference type="InterPro" id="IPR013785">
    <property type="entry name" value="Aldolase_TIM"/>
</dbReference>
<keyword evidence="3" id="KW-0560">Oxidoreductase</keyword>
<reference evidence="4" key="1">
    <citation type="submission" date="2023-03" db="EMBL/GenBank/DDBJ databases">
        <title>Draft assemblies of triclosan tolerant bacteria isolated from returned activated sludge.</title>
        <authorList>
            <person name="Van Hamelsveld S."/>
        </authorList>
    </citation>
    <scope>NUCLEOTIDE SEQUENCE</scope>
    <source>
        <strain evidence="4">GW210015_S63</strain>
    </source>
</reference>
<dbReference type="Gene3D" id="3.20.20.70">
    <property type="entry name" value="Aldolase class I"/>
    <property type="match status" value="1"/>
</dbReference>
<dbReference type="InterPro" id="IPR004136">
    <property type="entry name" value="NMO"/>
</dbReference>
<sequence length="360" mass="38485">MNNDQDSRCLSAIGEAGRSSPLSKLESLGVRYPVMQAGMTSISGPALAGAVCAAGGIGTLGLHDVSVWEQTIEQTRAKAAGQPICVNLLLPYTRMKHVEVVIRQQVPMVTLFWGDGKPLIQQLRREGVFVFQQVGSRQEAERALDAGVDGLVVQGVEAGGHVRATQRLDAVLPEIVALTSTIPLFAAGGIYTAEDAERAIRLGAHGVCSGTRFVLTPESNAHEAYRQRLLAAQDTLVTELFGLGWPDVHRVVPNKATDRWCRADGSIPAWLRWFNSSLSFTRRLLPMKAHAAVFQRPGLPVFSPVPLVDQLPAALLEATALYAGEQVGRIRSILPAAEIVEELAQGVTLGGVAARAHAGS</sequence>
<evidence type="ECO:0000313" key="4">
    <source>
        <dbReference type="EMBL" id="MDF3845188.1"/>
    </source>
</evidence>
<evidence type="ECO:0000256" key="1">
    <source>
        <dbReference type="ARBA" id="ARBA00022630"/>
    </source>
</evidence>
<dbReference type="SUPFAM" id="SSF51412">
    <property type="entry name" value="Inosine monophosphate dehydrogenase (IMPDH)"/>
    <property type="match status" value="1"/>
</dbReference>
<gene>
    <name evidence="4" type="ORF">P3W55_26060</name>
</gene>
<name>A0AAW6PCB0_9PSED</name>
<evidence type="ECO:0000256" key="3">
    <source>
        <dbReference type="ARBA" id="ARBA00023002"/>
    </source>
</evidence>
<evidence type="ECO:0000256" key="2">
    <source>
        <dbReference type="ARBA" id="ARBA00022643"/>
    </source>
</evidence>
<accession>A0AAW6PCB0</accession>
<dbReference type="AlphaFoldDB" id="A0AAW6PCB0"/>
<keyword evidence="1" id="KW-0285">Flavoprotein</keyword>
<keyword evidence="4" id="KW-0503">Monooxygenase</keyword>
<dbReference type="CDD" id="cd04730">
    <property type="entry name" value="NPD_like"/>
    <property type="match status" value="1"/>
</dbReference>
<dbReference type="Proteomes" id="UP001220662">
    <property type="component" value="Unassembled WGS sequence"/>
</dbReference>
<dbReference type="RefSeq" id="WP_079744065.1">
    <property type="nucleotide sequence ID" value="NZ_JADUCQ010000007.1"/>
</dbReference>
<keyword evidence="2" id="KW-0288">FMN</keyword>
<dbReference type="PANTHER" id="PTHR32332:SF20">
    <property type="entry name" value="2-NITROPROPANE DIOXYGENASE-LIKE PROTEIN"/>
    <property type="match status" value="1"/>
</dbReference>